<dbReference type="Proteomes" id="UP000010802">
    <property type="component" value="Chromosome"/>
</dbReference>
<dbReference type="KEGG" id="tep:TepRe1_0790"/>
<dbReference type="AlphaFoldDB" id="F4LWZ5"/>
<reference evidence="3" key="1">
    <citation type="journal article" date="2013" name="Genome Announc.">
        <title>First genome sequence of a syntrophic acetate-oxidizing bacterium, Tepidanaerobacter acetatoxydans strain Re1.</title>
        <authorList>
            <person name="Manzoor S."/>
            <person name="Bongcam-Rudloff E."/>
            <person name="Schnurer A."/>
            <person name="Muller B."/>
        </authorList>
    </citation>
    <scope>NUCLEOTIDE SEQUENCE [LARGE SCALE GENOMIC DNA]</scope>
    <source>
        <strain evidence="3">Re1</strain>
    </source>
</reference>
<dbReference type="STRING" id="1209989.TepRe1_0790"/>
<dbReference type="Pfam" id="PF00534">
    <property type="entry name" value="Glycos_transf_1"/>
    <property type="match status" value="1"/>
</dbReference>
<accession>F4LWZ5</accession>
<proteinExistence type="predicted"/>
<sequence length="370" mass="42543">MSKRIGILTTNFYSPDGLRMIYGGAERYGFELTKLLMDLGYKVAWWQIGSGWQKELLHGVQINSIRETKNEFMTFPRLNQHFHEQAMELDYAIYFVTFLAYPQVLEKSISISHGVFWDYPEFDSQLPTESAKKEWLRRYHIALSGPQKVVSVDTNTINWINATWPGLSHKLEYIPNFADINSLKPRGNASNKIKVIFPRRLTSVRGLNEACHAAKVLTSRYPDKIEFHFVGRGHSDLLEAEALKWASENKNIYYYWQPPHIMYEIYSQMDIALIPTKATEGTSLSCLEAMASGCAVIATPVGGLTDLIIDGYNGILIKPTSSNLIEAIEYLLNNEDERQRMGKNAKKVAEAFDIERWKQKWEKVIKQVFR</sequence>
<dbReference type="eggNOG" id="COG0438">
    <property type="taxonomic scope" value="Bacteria"/>
</dbReference>
<organism evidence="2 3">
    <name type="scientific">Tepidanaerobacter acetatoxydans (strain DSM 21804 / JCM 16047 / Re1)</name>
    <dbReference type="NCBI Taxonomy" id="1209989"/>
    <lineage>
        <taxon>Bacteria</taxon>
        <taxon>Bacillati</taxon>
        <taxon>Bacillota</taxon>
        <taxon>Clostridia</taxon>
        <taxon>Thermosediminibacterales</taxon>
        <taxon>Tepidanaerobacteraceae</taxon>
        <taxon>Tepidanaerobacter</taxon>
    </lineage>
</organism>
<gene>
    <name evidence="2" type="ordered locus">TEPIRE1_0855</name>
</gene>
<dbReference type="Gene3D" id="3.40.50.2000">
    <property type="entry name" value="Glycogen Phosphorylase B"/>
    <property type="match status" value="2"/>
</dbReference>
<dbReference type="EMBL" id="HF563609">
    <property type="protein sequence ID" value="CDI40498.1"/>
    <property type="molecule type" value="Genomic_DNA"/>
</dbReference>
<dbReference type="OrthoDB" id="9766971at2"/>
<evidence type="ECO:0000259" key="1">
    <source>
        <dbReference type="Pfam" id="PF00534"/>
    </source>
</evidence>
<dbReference type="HOGENOM" id="CLU_052303_0_0_9"/>
<dbReference type="SUPFAM" id="SSF53756">
    <property type="entry name" value="UDP-Glycosyltransferase/glycogen phosphorylase"/>
    <property type="match status" value="1"/>
</dbReference>
<dbReference type="CDD" id="cd03801">
    <property type="entry name" value="GT4_PimA-like"/>
    <property type="match status" value="1"/>
</dbReference>
<protein>
    <submittedName>
        <fullName evidence="2">Glycosyl transferase group 1</fullName>
    </submittedName>
</protein>
<evidence type="ECO:0000313" key="2">
    <source>
        <dbReference type="EMBL" id="CDI40498.1"/>
    </source>
</evidence>
<dbReference type="RefSeq" id="WP_013777896.1">
    <property type="nucleotide sequence ID" value="NC_015519.1"/>
</dbReference>
<dbReference type="GO" id="GO:0016757">
    <property type="term" value="F:glycosyltransferase activity"/>
    <property type="evidence" value="ECO:0007669"/>
    <property type="project" value="InterPro"/>
</dbReference>
<feature type="domain" description="Glycosyl transferase family 1" evidence="1">
    <location>
        <begin position="186"/>
        <end position="347"/>
    </location>
</feature>
<dbReference type="InterPro" id="IPR001296">
    <property type="entry name" value="Glyco_trans_1"/>
</dbReference>
<keyword evidence="3" id="KW-1185">Reference proteome</keyword>
<dbReference type="KEGG" id="tae:TepiRe1_0855"/>
<name>F4LWZ5_TEPAE</name>
<keyword evidence="2" id="KW-0808">Transferase</keyword>
<dbReference type="PANTHER" id="PTHR12526">
    <property type="entry name" value="GLYCOSYLTRANSFERASE"/>
    <property type="match status" value="1"/>
</dbReference>
<evidence type="ECO:0000313" key="3">
    <source>
        <dbReference type="Proteomes" id="UP000010802"/>
    </source>
</evidence>